<dbReference type="GO" id="GO:0005524">
    <property type="term" value="F:ATP binding"/>
    <property type="evidence" value="ECO:0007669"/>
    <property type="project" value="UniProtKB-KW"/>
</dbReference>
<evidence type="ECO:0000256" key="7">
    <source>
        <dbReference type="ARBA" id="ARBA00022692"/>
    </source>
</evidence>
<dbReference type="PATRIC" id="fig|218284.4.peg.1836"/>
<dbReference type="GO" id="GO:0005886">
    <property type="term" value="C:plasma membrane"/>
    <property type="evidence" value="ECO:0007669"/>
    <property type="project" value="UniProtKB-SubCell"/>
</dbReference>
<dbReference type="InterPro" id="IPR050351">
    <property type="entry name" value="BphY/WalK/GraS-like"/>
</dbReference>
<dbReference type="InterPro" id="IPR003661">
    <property type="entry name" value="HisK_dim/P_dom"/>
</dbReference>
<name>A0A0P6VZ53_9BACI</name>
<comment type="caution">
    <text evidence="16">The sequence shown here is derived from an EMBL/GenBank/DDBJ whole genome shotgun (WGS) entry which is preliminary data.</text>
</comment>
<protein>
    <recommendedName>
        <fullName evidence="3">histidine kinase</fullName>
        <ecNumber evidence="3">2.7.13.3</ecNumber>
    </recommendedName>
</protein>
<dbReference type="GO" id="GO:0004721">
    <property type="term" value="F:phosphoprotein phosphatase activity"/>
    <property type="evidence" value="ECO:0007669"/>
    <property type="project" value="TreeGrafter"/>
</dbReference>
<dbReference type="PRINTS" id="PR00344">
    <property type="entry name" value="BCTRLSENSOR"/>
</dbReference>
<evidence type="ECO:0000259" key="15">
    <source>
        <dbReference type="PROSITE" id="PS50109"/>
    </source>
</evidence>
<keyword evidence="8" id="KW-0547">Nucleotide-binding</keyword>
<evidence type="ECO:0000256" key="9">
    <source>
        <dbReference type="ARBA" id="ARBA00022777"/>
    </source>
</evidence>
<evidence type="ECO:0000256" key="13">
    <source>
        <dbReference type="ARBA" id="ARBA00023136"/>
    </source>
</evidence>
<evidence type="ECO:0000256" key="2">
    <source>
        <dbReference type="ARBA" id="ARBA00004651"/>
    </source>
</evidence>
<proteinExistence type="predicted"/>
<evidence type="ECO:0000256" key="3">
    <source>
        <dbReference type="ARBA" id="ARBA00012438"/>
    </source>
</evidence>
<evidence type="ECO:0000256" key="4">
    <source>
        <dbReference type="ARBA" id="ARBA00022475"/>
    </source>
</evidence>
<keyword evidence="11 14" id="KW-1133">Transmembrane helix</keyword>
<keyword evidence="13 14" id="KW-0472">Membrane</keyword>
<keyword evidence="5" id="KW-0597">Phosphoprotein</keyword>
<dbReference type="OrthoDB" id="9780487at2"/>
<dbReference type="InterPro" id="IPR005467">
    <property type="entry name" value="His_kinase_dom"/>
</dbReference>
<dbReference type="RefSeq" id="WP_060674041.1">
    <property type="nucleotide sequence ID" value="NZ_LIXZ01000018.1"/>
</dbReference>
<keyword evidence="6" id="KW-0808">Transferase</keyword>
<dbReference type="Pfam" id="PF02518">
    <property type="entry name" value="HATPase_c"/>
    <property type="match status" value="1"/>
</dbReference>
<dbReference type="SMART" id="SM00387">
    <property type="entry name" value="HATPase_c"/>
    <property type="match status" value="1"/>
</dbReference>
<dbReference type="EMBL" id="LIXZ01000018">
    <property type="protein sequence ID" value="KPL58225.1"/>
    <property type="molecule type" value="Genomic_DNA"/>
</dbReference>
<evidence type="ECO:0000256" key="11">
    <source>
        <dbReference type="ARBA" id="ARBA00022989"/>
    </source>
</evidence>
<feature type="transmembrane region" description="Helical" evidence="14">
    <location>
        <begin position="12"/>
        <end position="29"/>
    </location>
</feature>
<evidence type="ECO:0000256" key="10">
    <source>
        <dbReference type="ARBA" id="ARBA00022840"/>
    </source>
</evidence>
<dbReference type="InterPro" id="IPR036890">
    <property type="entry name" value="HATPase_C_sf"/>
</dbReference>
<evidence type="ECO:0000256" key="8">
    <source>
        <dbReference type="ARBA" id="ARBA00022741"/>
    </source>
</evidence>
<evidence type="ECO:0000256" key="5">
    <source>
        <dbReference type="ARBA" id="ARBA00022553"/>
    </source>
</evidence>
<dbReference type="EC" id="2.7.13.3" evidence="3"/>
<dbReference type="eggNOG" id="COG0642">
    <property type="taxonomic scope" value="Bacteria"/>
</dbReference>
<dbReference type="Proteomes" id="UP000050398">
    <property type="component" value="Unassembled WGS sequence"/>
</dbReference>
<reference evidence="16 17" key="1">
    <citation type="submission" date="2015-08" db="EMBL/GenBank/DDBJ databases">
        <title>Draft Genome Sequence of Bacillus vietnamensis UCD-SED5.</title>
        <authorList>
            <person name="Lee R.D."/>
            <person name="Jospin G."/>
            <person name="Lang J.M."/>
            <person name="Coil D.A."/>
            <person name="Eisen J.A."/>
        </authorList>
    </citation>
    <scope>NUCLEOTIDE SEQUENCE [LARGE SCALE GENOMIC DNA]</scope>
    <source>
        <strain evidence="16 17">UCD-SED5</strain>
    </source>
</reference>
<keyword evidence="10" id="KW-0067">ATP-binding</keyword>
<dbReference type="CDD" id="cd00082">
    <property type="entry name" value="HisKA"/>
    <property type="match status" value="1"/>
</dbReference>
<dbReference type="PANTHER" id="PTHR45453">
    <property type="entry name" value="PHOSPHATE REGULON SENSOR PROTEIN PHOR"/>
    <property type="match status" value="1"/>
</dbReference>
<gene>
    <name evidence="16" type="ORF">AM506_18080</name>
</gene>
<sequence>MIRTYLRERKSWISFVLGLHLLWIFIAYIDTALPLQPIIYMVFLSLLFFIVFVFIRYQKETRFFKRLKEWDHNLNITGVDAPDTPFQEIVSDSLSEQANLLRKTASENRVMLEQEKDDLLSWIHEVKTPLTAMHLMIERLEDKPLKSHLKYEWLRIHLLLDQQLHQKRMSFMENDLYIEDTELESVIFQEIKTLQSWCIQKGIGFDIQLEVTNVLSDAKWLAFMIRQLLTNAVKYSSQTDIALLSKKRGGKVTLTIQDFGRGIDSRDLPRIFEKGFTSTTDHNDHASTGMGLYLTKRVSETLLISIDIESKRGEGTRITLTFPEKNDFVQLTGV</sequence>
<feature type="transmembrane region" description="Helical" evidence="14">
    <location>
        <begin position="35"/>
        <end position="57"/>
    </location>
</feature>
<dbReference type="InterPro" id="IPR004358">
    <property type="entry name" value="Sig_transdc_His_kin-like_C"/>
</dbReference>
<organism evidence="16 17">
    <name type="scientific">Rossellomorea vietnamensis</name>
    <dbReference type="NCBI Taxonomy" id="218284"/>
    <lineage>
        <taxon>Bacteria</taxon>
        <taxon>Bacillati</taxon>
        <taxon>Bacillota</taxon>
        <taxon>Bacilli</taxon>
        <taxon>Bacillales</taxon>
        <taxon>Bacillaceae</taxon>
        <taxon>Rossellomorea</taxon>
    </lineage>
</organism>
<dbReference type="Gene3D" id="3.30.565.10">
    <property type="entry name" value="Histidine kinase-like ATPase, C-terminal domain"/>
    <property type="match status" value="1"/>
</dbReference>
<dbReference type="AlphaFoldDB" id="A0A0P6VZ53"/>
<keyword evidence="12" id="KW-0902">Two-component regulatory system</keyword>
<evidence type="ECO:0000256" key="14">
    <source>
        <dbReference type="SAM" id="Phobius"/>
    </source>
</evidence>
<dbReference type="SUPFAM" id="SSF55874">
    <property type="entry name" value="ATPase domain of HSP90 chaperone/DNA topoisomerase II/histidine kinase"/>
    <property type="match status" value="1"/>
</dbReference>
<keyword evidence="7 14" id="KW-0812">Transmembrane</keyword>
<keyword evidence="9 16" id="KW-0418">Kinase</keyword>
<keyword evidence="4" id="KW-1003">Cell membrane</keyword>
<evidence type="ECO:0000256" key="1">
    <source>
        <dbReference type="ARBA" id="ARBA00000085"/>
    </source>
</evidence>
<dbReference type="InterPro" id="IPR003594">
    <property type="entry name" value="HATPase_dom"/>
</dbReference>
<dbReference type="PANTHER" id="PTHR45453:SF2">
    <property type="entry name" value="HISTIDINE KINASE"/>
    <property type="match status" value="1"/>
</dbReference>
<evidence type="ECO:0000256" key="6">
    <source>
        <dbReference type="ARBA" id="ARBA00022679"/>
    </source>
</evidence>
<comment type="catalytic activity">
    <reaction evidence="1">
        <text>ATP + protein L-histidine = ADP + protein N-phospho-L-histidine.</text>
        <dbReference type="EC" id="2.7.13.3"/>
    </reaction>
</comment>
<comment type="subcellular location">
    <subcellularLocation>
        <location evidence="2">Cell membrane</location>
        <topology evidence="2">Multi-pass membrane protein</topology>
    </subcellularLocation>
</comment>
<dbReference type="PROSITE" id="PS50109">
    <property type="entry name" value="HIS_KIN"/>
    <property type="match status" value="1"/>
</dbReference>
<accession>A0A0P6VZ53</accession>
<evidence type="ECO:0000256" key="12">
    <source>
        <dbReference type="ARBA" id="ARBA00023012"/>
    </source>
</evidence>
<dbReference type="GO" id="GO:0016036">
    <property type="term" value="P:cellular response to phosphate starvation"/>
    <property type="evidence" value="ECO:0007669"/>
    <property type="project" value="TreeGrafter"/>
</dbReference>
<dbReference type="GO" id="GO:0000155">
    <property type="term" value="F:phosphorelay sensor kinase activity"/>
    <property type="evidence" value="ECO:0007669"/>
    <property type="project" value="InterPro"/>
</dbReference>
<feature type="domain" description="Histidine kinase" evidence="15">
    <location>
        <begin position="121"/>
        <end position="326"/>
    </location>
</feature>
<evidence type="ECO:0000313" key="17">
    <source>
        <dbReference type="Proteomes" id="UP000050398"/>
    </source>
</evidence>
<evidence type="ECO:0000313" key="16">
    <source>
        <dbReference type="EMBL" id="KPL58225.1"/>
    </source>
</evidence>